<keyword evidence="3" id="KW-1185">Reference proteome</keyword>
<feature type="compositionally biased region" description="Low complexity" evidence="1">
    <location>
        <begin position="419"/>
        <end position="429"/>
    </location>
</feature>
<comment type="caution">
    <text evidence="2">The sequence shown here is derived from an EMBL/GenBank/DDBJ whole genome shotgun (WGS) entry which is preliminary data.</text>
</comment>
<dbReference type="InterPro" id="IPR008773">
    <property type="entry name" value="PhnI"/>
</dbReference>
<feature type="compositionally biased region" description="Polar residues" evidence="1">
    <location>
        <begin position="430"/>
        <end position="439"/>
    </location>
</feature>
<accession>A0ABY6VWU2</accession>
<evidence type="ECO:0000313" key="2">
    <source>
        <dbReference type="EMBL" id="VVD98460.1"/>
    </source>
</evidence>
<dbReference type="Pfam" id="PF05861">
    <property type="entry name" value="PhnI"/>
    <property type="match status" value="1"/>
</dbReference>
<proteinExistence type="predicted"/>
<dbReference type="RefSeq" id="WP_150721053.1">
    <property type="nucleotide sequence ID" value="NZ_CABPRV010000003.1"/>
</dbReference>
<name>A0ABY6VWU2_9BURK</name>
<feature type="region of interest" description="Disordered" evidence="1">
    <location>
        <begin position="393"/>
        <end position="439"/>
    </location>
</feature>
<reference evidence="2 3" key="1">
    <citation type="submission" date="2019-08" db="EMBL/GenBank/DDBJ databases">
        <authorList>
            <person name="Peeters C."/>
        </authorList>
    </citation>
    <scope>NUCLEOTIDE SEQUENCE [LARGE SCALE GENOMIC DNA]</scope>
    <source>
        <strain evidence="2 3">LMG 20602</strain>
    </source>
</reference>
<dbReference type="Proteomes" id="UP000366065">
    <property type="component" value="Unassembled WGS sequence"/>
</dbReference>
<keyword evidence="2" id="KW-0456">Lyase</keyword>
<feature type="compositionally biased region" description="Basic and acidic residues" evidence="1">
    <location>
        <begin position="397"/>
        <end position="406"/>
    </location>
</feature>
<dbReference type="GO" id="GO:0016829">
    <property type="term" value="F:lyase activity"/>
    <property type="evidence" value="ECO:0007669"/>
    <property type="project" value="UniProtKB-KW"/>
</dbReference>
<dbReference type="EMBL" id="CABPRV010000003">
    <property type="protein sequence ID" value="VVD98460.1"/>
    <property type="molecule type" value="Genomic_DNA"/>
</dbReference>
<evidence type="ECO:0000313" key="3">
    <source>
        <dbReference type="Proteomes" id="UP000366065"/>
    </source>
</evidence>
<gene>
    <name evidence="2" type="ORF">PCA20602_02015</name>
</gene>
<evidence type="ECO:0000256" key="1">
    <source>
        <dbReference type="SAM" id="MobiDB-lite"/>
    </source>
</evidence>
<sequence length="439" mass="47109">MYVAVKGGERAIEQSWDLLAKARRGNPDVPALTVTQIREQMRLAVSRVMSEGALYDETLAALAIKQAAGDLVEAIFLLRAYRTTLPRLGTTTPIDTAAMRLSRRISATFKDVPGGQVLGATYDYTQRLLDFALLAEGETSDALLPGDMTSATTSAPSRVATEAPAAMGNAGNAPDIPDVPPIAATTRITDIMKRDGLLEALSTDSSDPEPHDLVHSPLFTPASRTARLQNLARGDEGFLLALGYSTQRGYGNDHPFAGEIRLGHVSLEIEPEELGFAIDIGEIAVTECQMVTQFGGNQETPPQFTQGYGLAFGHNERKAMAMSLVDRALRTKELGDEANSPAQQQEFVLYHSDNVEASGFVQHLKLPHYVDFQAELELVRRLRAEHAAKYGTQIDGSHVDGSRADAGDANDTGTGTGTEGTRTEGSVTTPAVQNTQEAA</sequence>
<protein>
    <submittedName>
        <fullName evidence="2">Carbon-phosphorus lyase complex subunit PhnI</fullName>
    </submittedName>
</protein>
<organism evidence="2 3">
    <name type="scientific">Pandoraea capi</name>
    <dbReference type="NCBI Taxonomy" id="2508286"/>
    <lineage>
        <taxon>Bacteria</taxon>
        <taxon>Pseudomonadati</taxon>
        <taxon>Pseudomonadota</taxon>
        <taxon>Betaproteobacteria</taxon>
        <taxon>Burkholderiales</taxon>
        <taxon>Burkholderiaceae</taxon>
        <taxon>Pandoraea</taxon>
    </lineage>
</organism>